<dbReference type="EMBL" id="VSSQ01144704">
    <property type="protein sequence ID" value="MPN64187.1"/>
    <property type="molecule type" value="Genomic_DNA"/>
</dbReference>
<protein>
    <submittedName>
        <fullName evidence="1">Uncharacterized protein</fullName>
    </submittedName>
</protein>
<gene>
    <name evidence="1" type="ORF">SDC9_211958</name>
</gene>
<reference evidence="1" key="1">
    <citation type="submission" date="2019-08" db="EMBL/GenBank/DDBJ databases">
        <authorList>
            <person name="Kucharzyk K."/>
            <person name="Murdoch R.W."/>
            <person name="Higgins S."/>
            <person name="Loffler F."/>
        </authorList>
    </citation>
    <scope>NUCLEOTIDE SEQUENCE</scope>
</reference>
<proteinExistence type="predicted"/>
<name>A0A645JLF4_9ZZZZ</name>
<accession>A0A645JLF4</accession>
<sequence length="82" mass="9255">MINPRKIAESLHHVKIKIGSEESGNSNIVIANFQRNGFIDTIDNEIVDISESAPIPSTAFFRIESVFRKIFDNLIQGDIIRI</sequence>
<comment type="caution">
    <text evidence="1">The sequence shown here is derived from an EMBL/GenBank/DDBJ whole genome shotgun (WGS) entry which is preliminary data.</text>
</comment>
<evidence type="ECO:0000313" key="1">
    <source>
        <dbReference type="EMBL" id="MPN64187.1"/>
    </source>
</evidence>
<dbReference type="AlphaFoldDB" id="A0A645JLF4"/>
<organism evidence="1">
    <name type="scientific">bioreactor metagenome</name>
    <dbReference type="NCBI Taxonomy" id="1076179"/>
    <lineage>
        <taxon>unclassified sequences</taxon>
        <taxon>metagenomes</taxon>
        <taxon>ecological metagenomes</taxon>
    </lineage>
</organism>